<feature type="region of interest" description="Disordered" evidence="2">
    <location>
        <begin position="936"/>
        <end position="962"/>
    </location>
</feature>
<dbReference type="Pfam" id="PF09718">
    <property type="entry name" value="Tape_meas_lam_C"/>
    <property type="match status" value="1"/>
</dbReference>
<evidence type="ECO:0000259" key="3">
    <source>
        <dbReference type="Pfam" id="PF06791"/>
    </source>
</evidence>
<dbReference type="RefSeq" id="WP_138213841.1">
    <property type="nucleotide sequence ID" value="NZ_VASG01000003.1"/>
</dbReference>
<evidence type="ECO:0000313" key="5">
    <source>
        <dbReference type="EMBL" id="TLP74744.1"/>
    </source>
</evidence>
<feature type="domain" description="Bacteriophage tail tape measure N-terminal" evidence="3">
    <location>
        <begin position="135"/>
        <end position="338"/>
    </location>
</feature>
<dbReference type="InterPro" id="IPR009628">
    <property type="entry name" value="Phage_tape_measure_N"/>
</dbReference>
<dbReference type="EMBL" id="VASG01000003">
    <property type="protein sequence ID" value="TLP74744.1"/>
    <property type="molecule type" value="Genomic_DNA"/>
</dbReference>
<dbReference type="Pfam" id="PF06791">
    <property type="entry name" value="TMP_2"/>
    <property type="match status" value="1"/>
</dbReference>
<evidence type="ECO:0000256" key="1">
    <source>
        <dbReference type="SAM" id="Coils"/>
    </source>
</evidence>
<sequence length="997" mass="106425">MTDIHSLGLRVESGSVRDAAADLEKLTQAGTKAEQAAAQVGNAWTQAASKMSQAGAPGERISKSFTQGTDAIRAQQQELAKLLGKIDPVVAAYGRLDDMEKQLGRHKNILAPGEFAEYSQKIKGMRDALGTADDQMTRTGNTAKQTAAALRLLPAQFTDIAVGLQAGQSPFTVLLQQGGQIKDQFGGIGPALAATGRYALSLVNPFTAAAVAAGGLSFALYDVWSEASKFNQSLFSGDGSLRVSAAELQKIAEGAGLLSGSFSDATDAVIALGTAGKVSETQLKNLAEASASIAQYSGKGAADIAKDLSSLGDNATDAAAKISDKFGLVTAAQYDVIRALDDQGEHQKALDFLSETVNQNAQERLARYRASLSEVEKDWDRIGNAISNAYNKIKGELFPNLDKQIEQLERIQQTRQEGGFLGGLSNAFGFGDNSNEAIAAQLQLLRQVRGARDENAAATGEENEANERYIELTKQLDAQLANANPASRRTDGIKKLNEQFLELMANSAKLGKSNPLLAGVEYDGKNFSGGAYDIIRKGIESRIKDPKQPRAKAYQDDEATRMLLQLQQQESSLQGQLQVDTKLSETRKQQLRFTQLIADLQEKKVLTADQKSLLANQDAIKAQLEKNAGLDDEITKRKELQEIQSFRGGLDQTLKVDEQGYQEKLDSSGMGRLQREQLRDRLKLISNYQNQAFLLETQRGKKSQDVLDAETQALEENLEKRLKANDKYYDKLDEQQQDWAKGAKDAFSEYLDNARDMATTSKNLVSDALNGFTDGVSDSIGRAIVQGDDLRESLSNVAQTIETQLIASLVKLGIQYAINATIGQSVGVASAAISAGIAETTAAAWAPAAAMASLGSFGANSAPAIAALTSTTALAESLARGGAAGFYTGGYTGSGNPFEVAGVVHKGEYVMTADTVNRVGVNALDAVQNAGTWAVQKQTDNDSRTAGGSAGSSGSRGGDTHVTVHLSGIRDAKDLRQSSAKFARDISTAVDGARRYR</sequence>
<reference evidence="6" key="2">
    <citation type="submission" date="2019-06" db="EMBL/GenBank/DDBJ databases">
        <title>AzeR, a transcriptional regulator that responds to azelaic acid in Pseudomonas nitroreducens.</title>
        <authorList>
            <person name="Bez C."/>
            <person name="Javvadi S.G."/>
            <person name="Bertani I."/>
            <person name="Devescovi G."/>
            <person name="Studholme D.J."/>
            <person name="Geller A."/>
            <person name="Levy A."/>
            <person name="Venturi V."/>
        </authorList>
    </citation>
    <scope>NUCLEOTIDE SEQUENCE [LARGE SCALE GENOMIC DNA]</scope>
    <source>
        <strain evidence="6">DSM 9128</strain>
    </source>
</reference>
<gene>
    <name evidence="5" type="ORF">FEA48_11050</name>
</gene>
<name>A0A5R9A9A5_PSENT</name>
<comment type="caution">
    <text evidence="5">The sequence shown here is derived from an EMBL/GenBank/DDBJ whole genome shotgun (WGS) entry which is preliminary data.</text>
</comment>
<reference evidence="5 6" key="1">
    <citation type="submission" date="2019-05" db="EMBL/GenBank/DDBJ databases">
        <authorList>
            <person name="Moore K."/>
            <person name="O'Neill P."/>
            <person name="Farbos A."/>
            <person name="Studholme D.J."/>
        </authorList>
    </citation>
    <scope>NUCLEOTIDE SEQUENCE [LARGE SCALE GENOMIC DNA]</scope>
    <source>
        <strain evidence="5 6">DSM 9128</strain>
    </source>
</reference>
<proteinExistence type="predicted"/>
<organism evidence="5 6">
    <name type="scientific">Pseudomonas nitroreducens</name>
    <dbReference type="NCBI Taxonomy" id="46680"/>
    <lineage>
        <taxon>Bacteria</taxon>
        <taxon>Pseudomonadati</taxon>
        <taxon>Pseudomonadota</taxon>
        <taxon>Gammaproteobacteria</taxon>
        <taxon>Pseudomonadales</taxon>
        <taxon>Pseudomonadaceae</taxon>
        <taxon>Pseudomonas</taxon>
    </lineage>
</organism>
<accession>A0A5R9A9A5</accession>
<protein>
    <submittedName>
        <fullName evidence="5">Tail length tape measure protein</fullName>
    </submittedName>
</protein>
<feature type="compositionally biased region" description="Gly residues" evidence="2">
    <location>
        <begin position="948"/>
        <end position="957"/>
    </location>
</feature>
<keyword evidence="1" id="KW-0175">Coiled coil</keyword>
<dbReference type="Proteomes" id="UP000307510">
    <property type="component" value="Unassembled WGS sequence"/>
</dbReference>
<evidence type="ECO:0000313" key="6">
    <source>
        <dbReference type="Proteomes" id="UP000307510"/>
    </source>
</evidence>
<dbReference type="InterPro" id="IPR006431">
    <property type="entry name" value="Phage_tape_meas_C"/>
</dbReference>
<feature type="coiled-coil region" evidence="1">
    <location>
        <begin position="448"/>
        <end position="482"/>
    </location>
</feature>
<evidence type="ECO:0000256" key="2">
    <source>
        <dbReference type="SAM" id="MobiDB-lite"/>
    </source>
</evidence>
<dbReference type="AlphaFoldDB" id="A0A5R9A9A5"/>
<dbReference type="Pfam" id="PF24622">
    <property type="entry name" value="TMP_4"/>
    <property type="match status" value="1"/>
</dbReference>
<evidence type="ECO:0000259" key="4">
    <source>
        <dbReference type="Pfam" id="PF09718"/>
    </source>
</evidence>
<feature type="domain" description="Bacteriophage tail tape measure C-terminal" evidence="4">
    <location>
        <begin position="737"/>
        <end position="778"/>
    </location>
</feature>